<dbReference type="PANTHER" id="PTHR12787">
    <property type="entry name" value="RIBOSOMAL RNA-PROCESSING PROTEIN 8"/>
    <property type="match status" value="1"/>
</dbReference>
<evidence type="ECO:0000313" key="12">
    <source>
        <dbReference type="Proteomes" id="UP000318582"/>
    </source>
</evidence>
<evidence type="ECO:0000256" key="9">
    <source>
        <dbReference type="RuleBase" id="RU365074"/>
    </source>
</evidence>
<keyword evidence="3 9" id="KW-0698">rRNA processing</keyword>
<dbReference type="GO" id="GO:0016433">
    <property type="term" value="F:rRNA (adenine) methyltransferase activity"/>
    <property type="evidence" value="ECO:0007669"/>
    <property type="project" value="UniProtKB-ARBA"/>
</dbReference>
<dbReference type="InterPro" id="IPR029063">
    <property type="entry name" value="SAM-dependent_MTases_sf"/>
</dbReference>
<evidence type="ECO:0000256" key="7">
    <source>
        <dbReference type="ARBA" id="ARBA00023242"/>
    </source>
</evidence>
<dbReference type="EC" id="2.1.1.-" evidence="9"/>
<comment type="similarity">
    <text evidence="2 9">Belongs to the methyltransferase superfamily. RRP8 family.</text>
</comment>
<dbReference type="GO" id="GO:0042273">
    <property type="term" value="P:ribosomal large subunit biogenesis"/>
    <property type="evidence" value="ECO:0007669"/>
    <property type="project" value="TreeGrafter"/>
</dbReference>
<comment type="caution">
    <text evidence="11">The sequence shown here is derived from an EMBL/GenBank/DDBJ whole genome shotgun (WGS) entry which is preliminary data.</text>
</comment>
<dbReference type="EMBL" id="QEAQ01000068">
    <property type="protein sequence ID" value="TPX56641.1"/>
    <property type="molecule type" value="Genomic_DNA"/>
</dbReference>
<comment type="function">
    <text evidence="9">S-adenosyl-L-methionine-dependent methyltransferase that specifically methylates the N(1) position of adenine in helix 25.1 in 25S rRNA. Required both for ribosomal 40S and 60S subunits biogenesis. Required for efficient pre-rRNA cleavage at site A2.</text>
</comment>
<name>A0A507DYV6_9FUNG</name>
<accession>A0A507DYV6</accession>
<dbReference type="Gene3D" id="1.10.10.2150">
    <property type="entry name" value="Ribosomal RNA-processing protein 8, N-terminal domain"/>
    <property type="match status" value="1"/>
</dbReference>
<keyword evidence="12" id="KW-1185">Reference proteome</keyword>
<dbReference type="GO" id="GO:0005730">
    <property type="term" value="C:nucleolus"/>
    <property type="evidence" value="ECO:0007669"/>
    <property type="project" value="UniProtKB-SubCell"/>
</dbReference>
<evidence type="ECO:0000256" key="8">
    <source>
        <dbReference type="ARBA" id="ARBA00076672"/>
    </source>
</evidence>
<dbReference type="CDD" id="cd02440">
    <property type="entry name" value="AdoMet_MTases"/>
    <property type="match status" value="1"/>
</dbReference>
<dbReference type="FunFam" id="1.10.10.2150:FF:000001">
    <property type="entry name" value="Ribosomal RNA-processing protein 8"/>
    <property type="match status" value="1"/>
</dbReference>
<evidence type="ECO:0000256" key="2">
    <source>
        <dbReference type="ARBA" id="ARBA00006301"/>
    </source>
</evidence>
<dbReference type="PANTHER" id="PTHR12787:SF0">
    <property type="entry name" value="RIBOSOMAL RNA-PROCESSING PROTEIN 8"/>
    <property type="match status" value="1"/>
</dbReference>
<comment type="subcellular location">
    <subcellularLocation>
        <location evidence="1 9">Nucleus</location>
        <location evidence="1 9">Nucleolus</location>
    </subcellularLocation>
</comment>
<keyword evidence="7 9" id="KW-0539">Nucleus</keyword>
<keyword evidence="6 9" id="KW-0949">S-adenosyl-L-methionine</keyword>
<dbReference type="SUPFAM" id="SSF53335">
    <property type="entry name" value="S-adenosyl-L-methionine-dependent methyltransferases"/>
    <property type="match status" value="1"/>
</dbReference>
<dbReference type="InterPro" id="IPR007823">
    <property type="entry name" value="RRP8"/>
</dbReference>
<feature type="compositionally biased region" description="Polar residues" evidence="10">
    <location>
        <begin position="25"/>
        <end position="36"/>
    </location>
</feature>
<dbReference type="STRING" id="109895.A0A507DYV6"/>
<evidence type="ECO:0000313" key="11">
    <source>
        <dbReference type="EMBL" id="TPX56641.1"/>
    </source>
</evidence>
<dbReference type="InterPro" id="IPR042036">
    <property type="entry name" value="RRP8_N"/>
</dbReference>
<dbReference type="AlphaFoldDB" id="A0A507DYV6"/>
<evidence type="ECO:0000256" key="1">
    <source>
        <dbReference type="ARBA" id="ARBA00004604"/>
    </source>
</evidence>
<gene>
    <name evidence="11" type="ORF">PhCBS80983_g04369</name>
</gene>
<evidence type="ECO:0000256" key="10">
    <source>
        <dbReference type="SAM" id="MobiDB-lite"/>
    </source>
</evidence>
<reference evidence="11 12" key="1">
    <citation type="journal article" date="2019" name="Sci. Rep.">
        <title>Comparative genomics of chytrid fungi reveal insights into the obligate biotrophic and pathogenic lifestyle of Synchytrium endobioticum.</title>
        <authorList>
            <person name="van de Vossenberg B.T.L.H."/>
            <person name="Warris S."/>
            <person name="Nguyen H.D.T."/>
            <person name="van Gent-Pelzer M.P.E."/>
            <person name="Joly D.L."/>
            <person name="van de Geest H.C."/>
            <person name="Bonants P.J.M."/>
            <person name="Smith D.S."/>
            <person name="Levesque C.A."/>
            <person name="van der Lee T.A.J."/>
        </authorList>
    </citation>
    <scope>NUCLEOTIDE SEQUENCE [LARGE SCALE GENOMIC DNA]</scope>
    <source>
        <strain evidence="11 12">CBS 809.83</strain>
    </source>
</reference>
<evidence type="ECO:0000256" key="3">
    <source>
        <dbReference type="ARBA" id="ARBA00022552"/>
    </source>
</evidence>
<dbReference type="Gene3D" id="3.40.50.150">
    <property type="entry name" value="Vaccinia Virus protein VP39"/>
    <property type="match status" value="1"/>
</dbReference>
<dbReference type="Pfam" id="PF05148">
    <property type="entry name" value="Methyltransf_8"/>
    <property type="match status" value="1"/>
</dbReference>
<feature type="region of interest" description="Disordered" evidence="10">
    <location>
        <begin position="304"/>
        <end position="338"/>
    </location>
</feature>
<sequence length="357" mass="39194">MKLNRNAGLDASAKRAREDLAGPALSTNKKQKFSLSQKDRLKKALQKSKIQSVVAPTSKSDSTPVGAPTKKEKRQEPSAASVVLPPASAARSSSNSGIKLTELQEKMQRKLAGSKFRWLNEILYTKDSSEAVQIFGKTPELFDIYHEGFRSQTEAWPTNPVDGFLDYLRKKPAGTAVADMGCGDAKIARTLNAQKKKITVHSFDLVKRCDEVVACDIANVPLKAKSVDVVIFCLSLMGINFMDFIHEAHRILKPNGELKIAEVISRFPDVNSFVSALAEAGFKATKQDDSNKMFILFDFVKSSEGSAVPPSKAKMKSSEMDQKSTKDAGQKKSKLKATGDIIPDNAPLLKPCIYKRR</sequence>
<feature type="compositionally biased region" description="Basic and acidic residues" evidence="10">
    <location>
        <begin position="316"/>
        <end position="330"/>
    </location>
</feature>
<feature type="region of interest" description="Disordered" evidence="10">
    <location>
        <begin position="1"/>
        <end position="96"/>
    </location>
</feature>
<feature type="compositionally biased region" description="Polar residues" evidence="10">
    <location>
        <begin position="48"/>
        <end position="63"/>
    </location>
</feature>
<feature type="compositionally biased region" description="Low complexity" evidence="10">
    <location>
        <begin position="77"/>
        <end position="96"/>
    </location>
</feature>
<proteinExistence type="inferred from homology"/>
<organism evidence="11 12">
    <name type="scientific">Powellomyces hirtus</name>
    <dbReference type="NCBI Taxonomy" id="109895"/>
    <lineage>
        <taxon>Eukaryota</taxon>
        <taxon>Fungi</taxon>
        <taxon>Fungi incertae sedis</taxon>
        <taxon>Chytridiomycota</taxon>
        <taxon>Chytridiomycota incertae sedis</taxon>
        <taxon>Chytridiomycetes</taxon>
        <taxon>Spizellomycetales</taxon>
        <taxon>Powellomycetaceae</taxon>
        <taxon>Powellomyces</taxon>
    </lineage>
</organism>
<evidence type="ECO:0000256" key="5">
    <source>
        <dbReference type="ARBA" id="ARBA00022679"/>
    </source>
</evidence>
<protein>
    <recommendedName>
        <fullName evidence="8 9">Ribosomal RNA-processing protein 8</fullName>
        <ecNumber evidence="9">2.1.1.-</ecNumber>
    </recommendedName>
</protein>
<evidence type="ECO:0000256" key="4">
    <source>
        <dbReference type="ARBA" id="ARBA00022603"/>
    </source>
</evidence>
<evidence type="ECO:0000256" key="6">
    <source>
        <dbReference type="ARBA" id="ARBA00022691"/>
    </source>
</evidence>
<keyword evidence="5 9" id="KW-0808">Transferase</keyword>
<dbReference type="Proteomes" id="UP000318582">
    <property type="component" value="Unassembled WGS sequence"/>
</dbReference>
<keyword evidence="4 9" id="KW-0489">Methyltransferase</keyword>